<evidence type="ECO:0000256" key="2">
    <source>
        <dbReference type="SAM" id="SignalP"/>
    </source>
</evidence>
<sequence>MQRFFPTLILIAVLLSACANQTTTSTEQFPTQPINIMAPASPGGGWDSTARAMQTALTATTGQTVQVYNVSGAGGTIGLAQFVNEAKGKPHELMVGGLVMVGAIQTNKAPVNLSQVTPLAL</sequence>
<feature type="chain" id="PRO_5014385362" evidence="2">
    <location>
        <begin position="20"/>
        <end position="121"/>
    </location>
</feature>
<proteinExistence type="inferred from homology"/>
<comment type="caution">
    <text evidence="3">The sequence shown here is derived from an EMBL/GenBank/DDBJ whole genome shotgun (WGS) entry which is preliminary data.</text>
</comment>
<dbReference type="EMBL" id="PNIQ01000311">
    <property type="protein sequence ID" value="PMP83821.1"/>
    <property type="molecule type" value="Genomic_DNA"/>
</dbReference>
<keyword evidence="2" id="KW-0732">Signal</keyword>
<evidence type="ECO:0000313" key="3">
    <source>
        <dbReference type="EMBL" id="PMP83821.1"/>
    </source>
</evidence>
<dbReference type="Proteomes" id="UP000243376">
    <property type="component" value="Unassembled WGS sequence"/>
</dbReference>
<dbReference type="InterPro" id="IPR042100">
    <property type="entry name" value="Bug_dom1"/>
</dbReference>
<name>A0A2J6X923_9CHLR</name>
<feature type="non-terminal residue" evidence="3">
    <location>
        <position position="121"/>
    </location>
</feature>
<gene>
    <name evidence="3" type="ORF">C0184_04765</name>
</gene>
<dbReference type="InterPro" id="IPR005064">
    <property type="entry name" value="BUG"/>
</dbReference>
<dbReference type="PANTHER" id="PTHR42928">
    <property type="entry name" value="TRICARBOXYLATE-BINDING PROTEIN"/>
    <property type="match status" value="1"/>
</dbReference>
<feature type="signal peptide" evidence="2">
    <location>
        <begin position="1"/>
        <end position="19"/>
    </location>
</feature>
<evidence type="ECO:0000256" key="1">
    <source>
        <dbReference type="ARBA" id="ARBA00006987"/>
    </source>
</evidence>
<dbReference type="PANTHER" id="PTHR42928:SF3">
    <property type="entry name" value="UPF0065 PROTEIN YFLP"/>
    <property type="match status" value="1"/>
</dbReference>
<evidence type="ECO:0000313" key="4">
    <source>
        <dbReference type="Proteomes" id="UP000243376"/>
    </source>
</evidence>
<reference evidence="3 4" key="1">
    <citation type="submission" date="2018-01" db="EMBL/GenBank/DDBJ databases">
        <title>Metagenomic assembled genomes from two thermal pools in the Uzon Caldera, Kamchatka, Russia.</title>
        <authorList>
            <person name="Wilkins L."/>
            <person name="Ettinger C."/>
        </authorList>
    </citation>
    <scope>NUCLEOTIDE SEQUENCE [LARGE SCALE GENOMIC DNA]</scope>
    <source>
        <strain evidence="3">ZAV-02</strain>
    </source>
</reference>
<dbReference type="PROSITE" id="PS51257">
    <property type="entry name" value="PROKAR_LIPOPROTEIN"/>
    <property type="match status" value="1"/>
</dbReference>
<dbReference type="Gene3D" id="3.40.190.150">
    <property type="entry name" value="Bordetella uptake gene, domain 1"/>
    <property type="match status" value="1"/>
</dbReference>
<protein>
    <submittedName>
        <fullName evidence="3">C4-dicarboxylate ABC transporter substrate-binding protein</fullName>
    </submittedName>
</protein>
<comment type="similarity">
    <text evidence="1">Belongs to the UPF0065 (bug) family.</text>
</comment>
<organism evidence="3 4">
    <name type="scientific">Chloroflexus aggregans</name>
    <dbReference type="NCBI Taxonomy" id="152260"/>
    <lineage>
        <taxon>Bacteria</taxon>
        <taxon>Bacillati</taxon>
        <taxon>Chloroflexota</taxon>
        <taxon>Chloroflexia</taxon>
        <taxon>Chloroflexales</taxon>
        <taxon>Chloroflexineae</taxon>
        <taxon>Chloroflexaceae</taxon>
        <taxon>Chloroflexus</taxon>
    </lineage>
</organism>
<accession>A0A2J6X923</accession>
<dbReference type="AlphaFoldDB" id="A0A2J6X923"/>